<organism evidence="1 2">
    <name type="scientific">Anthostomella pinea</name>
    <dbReference type="NCBI Taxonomy" id="933095"/>
    <lineage>
        <taxon>Eukaryota</taxon>
        <taxon>Fungi</taxon>
        <taxon>Dikarya</taxon>
        <taxon>Ascomycota</taxon>
        <taxon>Pezizomycotina</taxon>
        <taxon>Sordariomycetes</taxon>
        <taxon>Xylariomycetidae</taxon>
        <taxon>Xylariales</taxon>
        <taxon>Xylariaceae</taxon>
        <taxon>Anthostomella</taxon>
    </lineage>
</organism>
<accession>A0AAI8YI14</accession>
<comment type="caution">
    <text evidence="1">The sequence shown here is derived from an EMBL/GenBank/DDBJ whole genome shotgun (WGS) entry which is preliminary data.</text>
</comment>
<reference evidence="1" key="1">
    <citation type="submission" date="2023-10" db="EMBL/GenBank/DDBJ databases">
        <authorList>
            <person name="Hackl T."/>
        </authorList>
    </citation>
    <scope>NUCLEOTIDE SEQUENCE</scope>
</reference>
<evidence type="ECO:0000313" key="2">
    <source>
        <dbReference type="Proteomes" id="UP001295740"/>
    </source>
</evidence>
<evidence type="ECO:0000313" key="1">
    <source>
        <dbReference type="EMBL" id="CAJ2505610.1"/>
    </source>
</evidence>
<dbReference type="EMBL" id="CAUWAG010000007">
    <property type="protein sequence ID" value="CAJ2505610.1"/>
    <property type="molecule type" value="Genomic_DNA"/>
</dbReference>
<keyword evidence="2" id="KW-1185">Reference proteome</keyword>
<gene>
    <name evidence="1" type="ORF">KHLLAP_LOCUS6078</name>
</gene>
<name>A0AAI8YI14_9PEZI</name>
<dbReference type="AlphaFoldDB" id="A0AAI8YI14"/>
<proteinExistence type="predicted"/>
<dbReference type="Proteomes" id="UP001295740">
    <property type="component" value="Unassembled WGS sequence"/>
</dbReference>
<sequence length="193" mass="21357">MASEGVTHMIPVDSFQVKWEKFAARAGFKDAAAARAHYEPFLNHDRPKPSLTGRENFHNAENCSKQIQPCSISTRESIADPKQLHPPPAIPISARYALRYVAGSEHGVAQLVGPLNVAKFQQAHRSGQPGYAVRYTPYIIETTRSVLGRSAIAFFSDVDFDNADTTPSLDMFTEKVNISKDIEQLITLELDGK</sequence>
<protein>
    <submittedName>
        <fullName evidence="1">Uu.00g130040.m01.CDS01</fullName>
    </submittedName>
</protein>